<sequence length="405" mass="46960">MILVDQTKKFKTVLITLKFKAKASKETFALRTLLPSMLRAKTNQYKSRSELNLKLEQLYGANLQTQTSKMGVFNIITVQLKITNPAIVKDQSLFEDALSFLNEVIYGHDNFYQKDLDLEKRLLIEEIRAKENDKTRHALSRLTDIMFENELYGYRTSGTKEDVNAVNLKDFKEYYKNEFLVKDELQVILSGDITNEEVLFVKQNFKQAVFTHEDVLDLESKEINEVKSIVEFDQIQQSKLNIGYRSEIRYNDPLYTATVLFNAALGGYVHSRLFLNVREKHSLCYYISSIYDAYKGTHFIYSGVDKNRLELAKQVIDEEVQKMSTILISEKELELSKQALINDLKEAEDSQGARLNRKYNQLLLNVDKTIDEQIQTILAIKPNDLLEVGKRLKKDTVFVLDVENK</sequence>
<evidence type="ECO:0000313" key="3">
    <source>
        <dbReference type="Proteomes" id="UP000032737"/>
    </source>
</evidence>
<dbReference type="EMBL" id="FO681348">
    <property type="protein sequence ID" value="CCV65796.1"/>
    <property type="molecule type" value="Genomic_DNA"/>
</dbReference>
<dbReference type="HOGENOM" id="CLU_052943_0_0_14"/>
<dbReference type="KEGG" id="abra:BN85307750"/>
<dbReference type="OrthoDB" id="384472at2"/>
<dbReference type="Gene3D" id="3.30.830.10">
    <property type="entry name" value="Metalloenzyme, LuxS/M16 peptidase-like"/>
    <property type="match status" value="2"/>
</dbReference>
<dbReference type="PANTHER" id="PTHR11851:SF186">
    <property type="entry name" value="INACTIVE METALLOPROTEASE YMFF-RELATED"/>
    <property type="match status" value="1"/>
</dbReference>
<accession>U4KNG6</accession>
<reference evidence="2 3" key="1">
    <citation type="journal article" date="2013" name="J. Mol. Microbiol. Biotechnol.">
        <title>Analysis of the Complete Genomes of Acholeplasma brassicae , A. palmae and A. laidlawii and Their Comparison to the Obligate Parasites from ' Candidatus Phytoplasma'.</title>
        <authorList>
            <person name="Kube M."/>
            <person name="Siewert C."/>
            <person name="Migdoll A.M."/>
            <person name="Duduk B."/>
            <person name="Holz S."/>
            <person name="Rabus R."/>
            <person name="Seemuller E."/>
            <person name="Mitrovic J."/>
            <person name="Muller I."/>
            <person name="Buttner C."/>
            <person name="Reinhardt R."/>
        </authorList>
    </citation>
    <scope>NUCLEOTIDE SEQUENCE [LARGE SCALE GENOMIC DNA]</scope>
    <source>
        <strain evidence="3">0502</strain>
    </source>
</reference>
<dbReference type="InterPro" id="IPR011249">
    <property type="entry name" value="Metalloenz_LuxS/M16"/>
</dbReference>
<dbReference type="Proteomes" id="UP000032737">
    <property type="component" value="Chromosome"/>
</dbReference>
<dbReference type="InterPro" id="IPR050361">
    <property type="entry name" value="MPP/UQCRC_Complex"/>
</dbReference>
<dbReference type="AlphaFoldDB" id="U4KNG6"/>
<proteinExistence type="predicted"/>
<dbReference type="SUPFAM" id="SSF63411">
    <property type="entry name" value="LuxS/MPP-like metallohydrolase"/>
    <property type="match status" value="2"/>
</dbReference>
<name>U4KNG6_9MOLU</name>
<evidence type="ECO:0000259" key="1">
    <source>
        <dbReference type="Pfam" id="PF05193"/>
    </source>
</evidence>
<protein>
    <submittedName>
        <fullName evidence="2">Predicted metalloenzyme, LuxS/M16 peptidase-like, metal-binding</fullName>
    </submittedName>
</protein>
<keyword evidence="3" id="KW-1185">Reference proteome</keyword>
<dbReference type="InterPro" id="IPR007863">
    <property type="entry name" value="Peptidase_M16_C"/>
</dbReference>
<dbReference type="PANTHER" id="PTHR11851">
    <property type="entry name" value="METALLOPROTEASE"/>
    <property type="match status" value="1"/>
</dbReference>
<feature type="domain" description="Peptidase M16 C-terminal" evidence="1">
    <location>
        <begin position="166"/>
        <end position="340"/>
    </location>
</feature>
<dbReference type="RefSeq" id="WP_030004659.1">
    <property type="nucleotide sequence ID" value="NC_022549.1"/>
</dbReference>
<dbReference type="STRING" id="61635.BN85307750"/>
<dbReference type="GO" id="GO:0046872">
    <property type="term" value="F:metal ion binding"/>
    <property type="evidence" value="ECO:0007669"/>
    <property type="project" value="InterPro"/>
</dbReference>
<gene>
    <name evidence="2" type="ORF">BN85307750</name>
</gene>
<dbReference type="Pfam" id="PF05193">
    <property type="entry name" value="Peptidase_M16_C"/>
    <property type="match status" value="1"/>
</dbReference>
<evidence type="ECO:0000313" key="2">
    <source>
        <dbReference type="EMBL" id="CCV65796.1"/>
    </source>
</evidence>
<dbReference type="NCBIfam" id="NF047422">
    <property type="entry name" value="YfmF_fam"/>
    <property type="match status" value="1"/>
</dbReference>
<organism evidence="2 3">
    <name type="scientific">Acholeplasma brassicae</name>
    <dbReference type="NCBI Taxonomy" id="61635"/>
    <lineage>
        <taxon>Bacteria</taxon>
        <taxon>Bacillati</taxon>
        <taxon>Mycoplasmatota</taxon>
        <taxon>Mollicutes</taxon>
        <taxon>Acholeplasmatales</taxon>
        <taxon>Acholeplasmataceae</taxon>
        <taxon>Acholeplasma</taxon>
    </lineage>
</organism>